<dbReference type="AlphaFoldDB" id="A0A931FAI2"/>
<evidence type="ECO:0000313" key="2">
    <source>
        <dbReference type="Proteomes" id="UP000657385"/>
    </source>
</evidence>
<organism evidence="1 2">
    <name type="scientific">Streptacidiphilus fuscans</name>
    <dbReference type="NCBI Taxonomy" id="2789292"/>
    <lineage>
        <taxon>Bacteria</taxon>
        <taxon>Bacillati</taxon>
        <taxon>Actinomycetota</taxon>
        <taxon>Actinomycetes</taxon>
        <taxon>Kitasatosporales</taxon>
        <taxon>Streptomycetaceae</taxon>
        <taxon>Streptacidiphilus</taxon>
    </lineage>
</organism>
<dbReference type="RefSeq" id="WP_196191630.1">
    <property type="nucleotide sequence ID" value="NZ_JADPRT010000001.1"/>
</dbReference>
<proteinExistence type="predicted"/>
<dbReference type="EMBL" id="JADPRT010000001">
    <property type="protein sequence ID" value="MBF9066423.1"/>
    <property type="molecule type" value="Genomic_DNA"/>
</dbReference>
<keyword evidence="2" id="KW-1185">Reference proteome</keyword>
<evidence type="ECO:0000313" key="1">
    <source>
        <dbReference type="EMBL" id="MBF9066423.1"/>
    </source>
</evidence>
<protein>
    <submittedName>
        <fullName evidence="1">Uncharacterized protein</fullName>
    </submittedName>
</protein>
<gene>
    <name evidence="1" type="ORF">I2501_00045</name>
</gene>
<reference evidence="1" key="1">
    <citation type="submission" date="2020-11" db="EMBL/GenBank/DDBJ databases">
        <title>Isolation and identification of active actinomycetes.</title>
        <authorList>
            <person name="Yu B."/>
        </authorList>
    </citation>
    <scope>NUCLEOTIDE SEQUENCE</scope>
    <source>
        <strain evidence="1">NEAU-YB345</strain>
    </source>
</reference>
<comment type="caution">
    <text evidence="1">The sequence shown here is derived from an EMBL/GenBank/DDBJ whole genome shotgun (WGS) entry which is preliminary data.</text>
</comment>
<name>A0A931FAI2_9ACTN</name>
<accession>A0A931FAI2</accession>
<sequence>MALQLIAVDDKSGKNGSPTIYVDKEREEFVFQGWLPGASLIAEIEANPTPDHEPGIPDGEGAVRLPFRMVAAIRKACDAAGLD</sequence>
<dbReference type="Proteomes" id="UP000657385">
    <property type="component" value="Unassembled WGS sequence"/>
</dbReference>